<evidence type="ECO:0000256" key="4">
    <source>
        <dbReference type="ARBA" id="ARBA00022617"/>
    </source>
</evidence>
<dbReference type="Gene3D" id="1.20.1260.10">
    <property type="match status" value="1"/>
</dbReference>
<keyword evidence="5 8" id="KW-0479">Metal-binding</keyword>
<evidence type="ECO:0000256" key="6">
    <source>
        <dbReference type="ARBA" id="ARBA00023004"/>
    </source>
</evidence>
<dbReference type="FunFam" id="1.20.1260.10:FF:000005">
    <property type="entry name" value="Bacterioferritin"/>
    <property type="match status" value="1"/>
</dbReference>
<dbReference type="SUPFAM" id="SSF47240">
    <property type="entry name" value="Ferritin-like"/>
    <property type="match status" value="1"/>
</dbReference>
<evidence type="ECO:0000256" key="9">
    <source>
        <dbReference type="PIRSR" id="PIRSR002560-1"/>
    </source>
</evidence>
<feature type="binding site" description="axial binding residue" evidence="9">
    <location>
        <position position="52"/>
    </location>
    <ligand>
        <name>heme b</name>
        <dbReference type="ChEBI" id="CHEBI:60344"/>
        <note>ligand shared between dimeric partners</note>
    </ligand>
    <ligandPart>
        <name>Fe</name>
        <dbReference type="ChEBI" id="CHEBI:18248"/>
    </ligandPart>
</feature>
<protein>
    <recommendedName>
        <fullName evidence="8 10">Bacterioferritin</fullName>
        <ecNumber evidence="8">1.16.3.1</ecNumber>
    </recommendedName>
</protein>
<dbReference type="InterPro" id="IPR009040">
    <property type="entry name" value="Ferritin-like_diiron"/>
</dbReference>
<dbReference type="PANTHER" id="PTHR30295:SF0">
    <property type="entry name" value="BACTERIOFERRITIN"/>
    <property type="match status" value="1"/>
</dbReference>
<name>A0A251X4V1_9GAMM</name>
<dbReference type="InterPro" id="IPR009078">
    <property type="entry name" value="Ferritin-like_SF"/>
</dbReference>
<evidence type="ECO:0000256" key="2">
    <source>
        <dbReference type="ARBA" id="ARBA00008093"/>
    </source>
</evidence>
<evidence type="ECO:0000256" key="7">
    <source>
        <dbReference type="ARBA" id="ARBA00036243"/>
    </source>
</evidence>
<comment type="catalytic activity">
    <reaction evidence="8">
        <text>4 Fe(2+) + O2 + 4 H(+) = 4 Fe(3+) + 2 H2O</text>
        <dbReference type="Rhea" id="RHEA:11148"/>
        <dbReference type="ChEBI" id="CHEBI:15377"/>
        <dbReference type="ChEBI" id="CHEBI:15378"/>
        <dbReference type="ChEBI" id="CHEBI:15379"/>
        <dbReference type="ChEBI" id="CHEBI:29033"/>
        <dbReference type="ChEBI" id="CHEBI:29034"/>
        <dbReference type="EC" id="1.16.3.1"/>
    </reaction>
</comment>
<dbReference type="InterPro" id="IPR008331">
    <property type="entry name" value="Ferritin_DPS_dom"/>
</dbReference>
<dbReference type="Proteomes" id="UP000194798">
    <property type="component" value="Unassembled WGS sequence"/>
</dbReference>
<feature type="binding site" evidence="9">
    <location>
        <position position="130"/>
    </location>
    <ligand>
        <name>Fe cation</name>
        <dbReference type="ChEBI" id="CHEBI:24875"/>
        <label>2</label>
    </ligand>
</feature>
<feature type="binding site" evidence="9">
    <location>
        <position position="127"/>
    </location>
    <ligand>
        <name>Fe cation</name>
        <dbReference type="ChEBI" id="CHEBI:24875"/>
        <label>2</label>
    </ligand>
</feature>
<comment type="similarity">
    <text evidence="2 8 10">Belongs to the bacterioferritin family.</text>
</comment>
<evidence type="ECO:0000256" key="10">
    <source>
        <dbReference type="RuleBase" id="RU000623"/>
    </source>
</evidence>
<sequence>MKGDKKVIEYLNKVLTNELTAINQYFLHARMYKNWGLHALNEHEYHESIDEMKHADMLIERILFLEGLPNLQDLGKLRIGETPKEMLACDLKLELEAIPDLREAIAYCESCQDYVSRELFEDILESEEEHVDWLETQLDLIARVGLENYLQSQMGKSDLS</sequence>
<keyword evidence="4 10" id="KW-0349">Heme</keyword>
<organism evidence="12 13">
    <name type="scientific">Thioflexithrix psekupsensis</name>
    <dbReference type="NCBI Taxonomy" id="1570016"/>
    <lineage>
        <taxon>Bacteria</taxon>
        <taxon>Pseudomonadati</taxon>
        <taxon>Pseudomonadota</taxon>
        <taxon>Gammaproteobacteria</taxon>
        <taxon>Thiotrichales</taxon>
        <taxon>Thioflexithrix</taxon>
    </lineage>
</organism>
<comment type="cofactor">
    <cofactor evidence="1">
        <name>heme b</name>
        <dbReference type="ChEBI" id="CHEBI:60344"/>
    </cofactor>
</comment>
<evidence type="ECO:0000259" key="11">
    <source>
        <dbReference type="PROSITE" id="PS50905"/>
    </source>
</evidence>
<dbReference type="GO" id="GO:0006879">
    <property type="term" value="P:intracellular iron ion homeostasis"/>
    <property type="evidence" value="ECO:0007669"/>
    <property type="project" value="UniProtKB-KW"/>
</dbReference>
<dbReference type="InterPro" id="IPR012347">
    <property type="entry name" value="Ferritin-like"/>
</dbReference>
<dbReference type="GO" id="GO:0004322">
    <property type="term" value="F:ferroxidase activity"/>
    <property type="evidence" value="ECO:0007669"/>
    <property type="project" value="UniProtKB-EC"/>
</dbReference>
<feature type="binding site" evidence="9">
    <location>
        <position position="127"/>
    </location>
    <ligand>
        <name>Fe cation</name>
        <dbReference type="ChEBI" id="CHEBI:24875"/>
        <label>1</label>
    </ligand>
</feature>
<feature type="binding site" evidence="9">
    <location>
        <position position="46"/>
    </location>
    <ligand>
        <name>Fe cation</name>
        <dbReference type="ChEBI" id="CHEBI:24875"/>
        <label>3</label>
    </ligand>
</feature>
<gene>
    <name evidence="12" type="ORF">TPSD3_15715</name>
</gene>
<evidence type="ECO:0000256" key="8">
    <source>
        <dbReference type="PIRNR" id="PIRNR002560"/>
    </source>
</evidence>
<dbReference type="OrthoDB" id="9800505at2"/>
<dbReference type="GO" id="GO:0006826">
    <property type="term" value="P:iron ion transport"/>
    <property type="evidence" value="ECO:0007669"/>
    <property type="project" value="InterPro"/>
</dbReference>
<dbReference type="PROSITE" id="PS00549">
    <property type="entry name" value="BACTERIOFERRITIN"/>
    <property type="match status" value="1"/>
</dbReference>
<dbReference type="Pfam" id="PF00210">
    <property type="entry name" value="Ferritin"/>
    <property type="match status" value="1"/>
</dbReference>
<feature type="binding site" evidence="9">
    <location>
        <position position="54"/>
    </location>
    <ligand>
        <name>Fe cation</name>
        <dbReference type="ChEBI" id="CHEBI:24875"/>
        <label>1</label>
    </ligand>
</feature>
<dbReference type="RefSeq" id="WP_086489491.1">
    <property type="nucleotide sequence ID" value="NZ_MSLT01000023.1"/>
</dbReference>
<comment type="catalytic activity">
    <reaction evidence="7">
        <text>Fe(2+)(in) = Fe(2+)(out)</text>
        <dbReference type="Rhea" id="RHEA:28486"/>
        <dbReference type="ChEBI" id="CHEBI:29033"/>
    </reaction>
</comment>
<feature type="binding site" evidence="9">
    <location>
        <position position="50"/>
    </location>
    <ligand>
        <name>Fe cation</name>
        <dbReference type="ChEBI" id="CHEBI:24875"/>
        <label>3</label>
    </ligand>
</feature>
<feature type="binding site" evidence="9">
    <location>
        <position position="94"/>
    </location>
    <ligand>
        <name>Fe cation</name>
        <dbReference type="ChEBI" id="CHEBI:24875"/>
        <label>2</label>
    </ligand>
</feature>
<keyword evidence="6 8" id="KW-0408">Iron</keyword>
<dbReference type="InterPro" id="IPR002024">
    <property type="entry name" value="Bacterioferritin"/>
</dbReference>
<dbReference type="EMBL" id="MSLT01000023">
    <property type="protein sequence ID" value="OUD12533.1"/>
    <property type="molecule type" value="Genomic_DNA"/>
</dbReference>
<dbReference type="PRINTS" id="PR00601">
    <property type="entry name" value="BACFERRITIN"/>
</dbReference>
<comment type="caution">
    <text evidence="12">The sequence shown here is derived from an EMBL/GenBank/DDBJ whole genome shotgun (WGS) entry which is preliminary data.</text>
</comment>
<keyword evidence="3 8" id="KW-0409">Iron storage</keyword>
<dbReference type="GO" id="GO:0140315">
    <property type="term" value="F:iron ion sequestering activity"/>
    <property type="evidence" value="ECO:0007669"/>
    <property type="project" value="UniProtKB-ARBA"/>
</dbReference>
<dbReference type="GO" id="GO:0008199">
    <property type="term" value="F:ferric iron binding"/>
    <property type="evidence" value="ECO:0007669"/>
    <property type="project" value="InterPro"/>
</dbReference>
<feature type="domain" description="Ferritin-like diiron" evidence="11">
    <location>
        <begin position="1"/>
        <end position="145"/>
    </location>
</feature>
<feature type="binding site" evidence="9">
    <location>
        <position position="51"/>
    </location>
    <ligand>
        <name>Fe cation</name>
        <dbReference type="ChEBI" id="CHEBI:24875"/>
        <label>2</label>
    </ligand>
</feature>
<dbReference type="GO" id="GO:0020037">
    <property type="term" value="F:heme binding"/>
    <property type="evidence" value="ECO:0007669"/>
    <property type="project" value="TreeGrafter"/>
</dbReference>
<reference evidence="12 13" key="1">
    <citation type="submission" date="2016-12" db="EMBL/GenBank/DDBJ databases">
        <title>Thioflexothrix psekupsii D3 genome sequencing and assembly.</title>
        <authorList>
            <person name="Fomenkov A."/>
            <person name="Vincze T."/>
            <person name="Grabovich M."/>
            <person name="Anton B.P."/>
            <person name="Dubinina G."/>
            <person name="Orlova M."/>
            <person name="Belousova E."/>
            <person name="Roberts R.J."/>
        </authorList>
    </citation>
    <scope>NUCLEOTIDE SEQUENCE [LARGE SCALE GENOMIC DNA]</scope>
    <source>
        <strain evidence="12">D3</strain>
    </source>
</reference>
<dbReference type="NCBIfam" id="TIGR00754">
    <property type="entry name" value="bfr"/>
    <property type="match status" value="1"/>
</dbReference>
<dbReference type="AlphaFoldDB" id="A0A251X4V1"/>
<evidence type="ECO:0000256" key="3">
    <source>
        <dbReference type="ARBA" id="ARBA00022434"/>
    </source>
</evidence>
<dbReference type="CDD" id="cd00907">
    <property type="entry name" value="Bacterioferritin"/>
    <property type="match status" value="1"/>
</dbReference>
<dbReference type="PROSITE" id="PS50905">
    <property type="entry name" value="FERRITIN_LIKE"/>
    <property type="match status" value="1"/>
</dbReference>
<evidence type="ECO:0000313" key="12">
    <source>
        <dbReference type="EMBL" id="OUD12533.1"/>
    </source>
</evidence>
<dbReference type="GO" id="GO:0005829">
    <property type="term" value="C:cytosol"/>
    <property type="evidence" value="ECO:0007669"/>
    <property type="project" value="TreeGrafter"/>
</dbReference>
<feature type="binding site" evidence="9">
    <location>
        <position position="51"/>
    </location>
    <ligand>
        <name>Fe cation</name>
        <dbReference type="ChEBI" id="CHEBI:24875"/>
        <label>1</label>
    </ligand>
</feature>
<comment type="function">
    <text evidence="8">Iron-storage protein, whose ferroxidase center binds Fe(2+), oxidizes it using dioxygen to Fe(3+), and participates in the subsequent Fe(3+) oxide mineral core formation within the central cavity of the BFR protein shell.</text>
</comment>
<dbReference type="EC" id="1.16.3.1" evidence="8"/>
<evidence type="ECO:0000256" key="1">
    <source>
        <dbReference type="ARBA" id="ARBA00001970"/>
    </source>
</evidence>
<evidence type="ECO:0000256" key="5">
    <source>
        <dbReference type="ARBA" id="ARBA00022723"/>
    </source>
</evidence>
<accession>A0A251X4V1</accession>
<dbReference type="PANTHER" id="PTHR30295">
    <property type="entry name" value="BACTERIOFERRITIN"/>
    <property type="match status" value="1"/>
</dbReference>
<evidence type="ECO:0000313" key="13">
    <source>
        <dbReference type="Proteomes" id="UP000194798"/>
    </source>
</evidence>
<dbReference type="PIRSF" id="PIRSF002560">
    <property type="entry name" value="Bacterioferritin"/>
    <property type="match status" value="1"/>
</dbReference>
<keyword evidence="13" id="KW-1185">Reference proteome</keyword>
<proteinExistence type="inferred from homology"/>
<feature type="binding site" evidence="9">
    <location>
        <position position="18"/>
    </location>
    <ligand>
        <name>Fe cation</name>
        <dbReference type="ChEBI" id="CHEBI:24875"/>
        <label>1</label>
    </ligand>
</feature>